<reference evidence="12" key="1">
    <citation type="submission" date="2025-08" db="UniProtKB">
        <authorList>
            <consortium name="Ensembl"/>
        </authorList>
    </citation>
    <scope>IDENTIFICATION</scope>
</reference>
<dbReference type="GO" id="GO:0005802">
    <property type="term" value="C:trans-Golgi network"/>
    <property type="evidence" value="ECO:0007669"/>
    <property type="project" value="TreeGrafter"/>
</dbReference>
<dbReference type="GO" id="GO:0015031">
    <property type="term" value="P:protein transport"/>
    <property type="evidence" value="ECO:0007669"/>
    <property type="project" value="UniProtKB-KW"/>
</dbReference>
<dbReference type="InterPro" id="IPR056459">
    <property type="entry name" value="TPR_DOP1"/>
</dbReference>
<dbReference type="GO" id="GO:0000139">
    <property type="term" value="C:Golgi membrane"/>
    <property type="evidence" value="ECO:0007669"/>
    <property type="project" value="UniProtKB-SubCell"/>
</dbReference>
<evidence type="ECO:0000256" key="4">
    <source>
        <dbReference type="ARBA" id="ARBA00023034"/>
    </source>
</evidence>
<dbReference type="InterPro" id="IPR040314">
    <property type="entry name" value="DOP1"/>
</dbReference>
<evidence type="ECO:0000313" key="13">
    <source>
        <dbReference type="Proteomes" id="UP000694388"/>
    </source>
</evidence>
<evidence type="ECO:0000256" key="5">
    <source>
        <dbReference type="ARBA" id="ARBA00023136"/>
    </source>
</evidence>
<keyword evidence="4" id="KW-0333">Golgi apparatus</keyword>
<evidence type="ECO:0000256" key="7">
    <source>
        <dbReference type="SAM" id="MobiDB-lite"/>
    </source>
</evidence>
<evidence type="ECO:0000256" key="1">
    <source>
        <dbReference type="ARBA" id="ARBA00004395"/>
    </source>
</evidence>
<comment type="similarity">
    <text evidence="6">Belongs to the DOP1 family.</text>
</comment>
<sequence length="2206" mass="243804">MKNVPLFSPVYVQVVKMDMVRILSSALHVVLRRDMSLNRRLYAWLLGCDNNGTHGPRSPCATTSEERGSHYFNTYSRDFLVQAMISILKWRATSEEDGTGVQPNLKPFRILLCLLDKPEIGPAILEDVLIEVFRALHTRCECELRIRTSPAFSKDSSGLSSKMREDKKTVEVVKTANLLFSSFEPYYIWDYISRQFQDCCRMSGGGAGRVRRESGLSEQELTVCELCVLTDFLLDIVSLESYIEIQTGHLPRLLLLLVTCMSRYMDSLSLVELSDMLRLCSKILSRVQPPLVPTLVPHGGVDAVSITKAPSIAEGTKGEAPASSTSQNISISALAAATLPETGFSDFVQCRSHRPTGHGTEEVEDSLGVQNKQQERGHVTQASESNVRDFEVDKGSSNCGADSKRSSSELRDKEVLDLSHRKNEGETKEEEQEKNEKEEKEEEEKMEETKVKEGMIEEGWEGLADLTETGKTTMQLCVELFQGFYTQFLCRYVLGSEFIVTNFVRDIAVGASNNDGLRNCELWKKADGTAMLPGIKECRKHSQYTDNNVGALTAACQLFLECSSFPVYVAEGSPSSPCHEASSCTEQFPDAVPMWLQSLLACCCLPCHFGPDPFPTQAVAIGCFLDLLNLTHSISSSTGRVGESGGANSPGMSECSPSHGRVAVLIVPPLTQCHVDVITRDTLFFQRVAEILWVHLTHEVPKHQVCAVDLLQQLHGLASGSAVCEDVISRDLASHITALRVEAHKKFAVLWHLTRDVQRGKATAFTRTFDRSLLLMLESLWTARDNASRSVALSWLRQVIQRHDIPRILEPLLLLLLHPKTQRVALSYAVHRIQPKTSAAIEVGEPGLDKVVTEKWDRNASNRDGDESTTEMRICVHASTEQGGAVVSEGVRTDAMPPLISVSLRVNPLGSSQSPQSSCESLNDDQENEQPQSTVSNHVGIPPAFQRDEEEVGHVLEVLVDEVSRGIDVEQVSNRSSGEENKEENDEPEEEEESEDCKRECSLTSSECEPSSTASSPERHCGDVEEGEPWQGNILHGLVRPSSLPDLCVHKGSDVVSTSLTPDGTGESAEAWKEGLVDKSRPIVGSHKSTGALDSSPRSGANSAWQVPRGYGGDAASLEAWYIPGEAEGGESFIDDKDERIVDVDGEVDRNKESMNSENHRAQTSVTGLIEQSKGHTFPMVHPLYQHVLLYLQPYDTGRVVHVLTALRAILYAYPSTFVSAISTTGMSSGSSPRLSWLQDLLTRHHAALSGRDFYTIAPGPVIAQGAGSVGFRSAMYLEVLLSLCLAFLRSHYPSQARASSRDVAENRDVQVLSAELLTIIVSTLARIVETGVGSALVPGGGSVSGSGYASFLVDLLARCKMQRVLLHCLLAGVAVPHLRHKLCAGIITSSKIQVKANEEEEESPGNNRPVDILIDESADASGLQTQLLELLQALIVLEYRILSLSEDPDAGFTELCAPESKQQQGQQQQQNSQQAEQHKPRHHQQQRKPSVPLLRYEPSRPITEQEMLGWTVLHALSIQSQSCSAHLCWIAMVTSSLPYLGQVLGRLSVAVTTQLCHNLDAVVAQLEWEVGLCSSRPSVLLQDVPLDYIVFLLEGVTTIVHHCLLDSFPSPNQTQGNSKFLNEARAALLPSLPTVIMTASSLWGLMSLFDSQGAEGAHVMQSGLPAATTINLGSTKILRQKLLALLSPLCLQHGAMFLAAVARVWDGRRQHRAVSRVKVWPQALAMYVIGGNVIRNDKRVITILPIADGDGYGAFDEKFFCCESCRARTVVFDFNPIVCTRDTLEVTTWASQEQMLLVELVRAIGTLHCDSIVCTVRDVMKQPPGEIAREKHFSLEVCLLQFLFAYIQSVAVSSFVDAWPSLLSLLKDCSQLNLPPPGALLLLGILNDFVLKTPPLESKKDQRDLQDITQRLVEAVATVAGSSLEQTTWLRRNLEVKAGPQVSMDISGQQDVKDILLSPVAEMVSSTPSAYSVHALTLLAEVLAHLLDMVFRSDEKEKVVPLLISIMHYVVPYLKNHSTHNAPSYRACVQLLNSLSGYQYTRRAWKKEVFDLFMDPAFFQIEPFCASQWRSIIDHLMTHDKITFRDFMARVVVAQSSSLNNLFSSREAELEQRVVLLKRLAFAIFASELDQYQKLLPDIQERLAESLRLPQMPTLHAQVFVVFRVLLLRISPHHLTSLWPTMITELVQVFMQMEQEMVAEDDLSR</sequence>
<comment type="subcellular location">
    <subcellularLocation>
        <location evidence="1">Golgi apparatus membrane</location>
        <topology evidence="1">Peripheral membrane protein</topology>
    </subcellularLocation>
</comment>
<dbReference type="GO" id="GO:0005829">
    <property type="term" value="C:cytosol"/>
    <property type="evidence" value="ECO:0007669"/>
    <property type="project" value="GOC"/>
</dbReference>
<dbReference type="PANTHER" id="PTHR14042:SF22">
    <property type="entry name" value="PROTEIN DOPEY-1"/>
    <property type="match status" value="1"/>
</dbReference>
<evidence type="ECO:0000313" key="12">
    <source>
        <dbReference type="Ensembl" id="ENSEBUP00000017297.1"/>
    </source>
</evidence>
<keyword evidence="2" id="KW-0813">Transport</keyword>
<keyword evidence="13" id="KW-1185">Reference proteome</keyword>
<feature type="region of interest" description="Disordered" evidence="7">
    <location>
        <begin position="1459"/>
        <end position="1494"/>
    </location>
</feature>
<feature type="compositionally biased region" description="Low complexity" evidence="7">
    <location>
        <begin position="911"/>
        <end position="921"/>
    </location>
</feature>
<dbReference type="Pfam" id="PF24598">
    <property type="entry name" value="DOP1_C"/>
    <property type="match status" value="1"/>
</dbReference>
<feature type="compositionally biased region" description="Acidic residues" evidence="7">
    <location>
        <begin position="427"/>
        <end position="446"/>
    </location>
</feature>
<evidence type="ECO:0000256" key="2">
    <source>
        <dbReference type="ARBA" id="ARBA00022448"/>
    </source>
</evidence>
<feature type="domain" description="DOP1-like middle TPR" evidence="9">
    <location>
        <begin position="71"/>
        <end position="288"/>
    </location>
</feature>
<keyword evidence="3" id="KW-0653">Protein transport</keyword>
<feature type="domain" description="DOP1-like TPR" evidence="11">
    <location>
        <begin position="1182"/>
        <end position="1607"/>
    </location>
</feature>
<dbReference type="Ensembl" id="ENSEBUT00000017873.1">
    <property type="protein sequence ID" value="ENSEBUP00000017297.1"/>
    <property type="gene ID" value="ENSEBUG00000010798.1"/>
</dbReference>
<accession>A0A8C4WX57</accession>
<dbReference type="InterPro" id="IPR056457">
    <property type="entry name" value="DOP1_C"/>
</dbReference>
<feature type="compositionally biased region" description="Low complexity" evidence="7">
    <location>
        <begin position="1463"/>
        <end position="1476"/>
    </location>
</feature>
<dbReference type="Proteomes" id="UP000694388">
    <property type="component" value="Unplaced"/>
</dbReference>
<dbReference type="Pfam" id="PF24601">
    <property type="entry name" value="TPR_DOP1"/>
    <property type="match status" value="1"/>
</dbReference>
<dbReference type="InterPro" id="IPR007249">
    <property type="entry name" value="DOP1_N"/>
</dbReference>
<protein>
    <submittedName>
        <fullName evidence="12">DOP1 leucine zipper like protein A</fullName>
    </submittedName>
</protein>
<feature type="region of interest" description="Disordered" evidence="7">
    <location>
        <begin position="348"/>
        <end position="451"/>
    </location>
</feature>
<feature type="region of interest" description="Disordered" evidence="7">
    <location>
        <begin position="969"/>
        <end position="1029"/>
    </location>
</feature>
<evidence type="ECO:0000259" key="9">
    <source>
        <dbReference type="Pfam" id="PF24597"/>
    </source>
</evidence>
<feature type="domain" description="DOP1-like C-terminal" evidence="10">
    <location>
        <begin position="1843"/>
        <end position="2198"/>
    </location>
</feature>
<name>A0A8C4WX57_EPTBU</name>
<reference evidence="12" key="2">
    <citation type="submission" date="2025-09" db="UniProtKB">
        <authorList>
            <consortium name="Ensembl"/>
        </authorList>
    </citation>
    <scope>IDENTIFICATION</scope>
</reference>
<feature type="domain" description="DOP1 N-terminal" evidence="8">
    <location>
        <begin position="2"/>
        <end position="48"/>
    </location>
</feature>
<feature type="compositionally biased region" description="Basic and acidic residues" evidence="7">
    <location>
        <begin position="402"/>
        <end position="426"/>
    </location>
</feature>
<dbReference type="OMA" id="CECELRI"/>
<evidence type="ECO:0000256" key="3">
    <source>
        <dbReference type="ARBA" id="ARBA00022927"/>
    </source>
</evidence>
<feature type="compositionally biased region" description="Polar residues" evidence="7">
    <location>
        <begin position="1087"/>
        <end position="1105"/>
    </location>
</feature>
<feature type="region of interest" description="Disordered" evidence="7">
    <location>
        <begin position="906"/>
        <end position="941"/>
    </location>
</feature>
<feature type="compositionally biased region" description="Low complexity" evidence="7">
    <location>
        <begin position="1002"/>
        <end position="1016"/>
    </location>
</feature>
<proteinExistence type="inferred from homology"/>
<evidence type="ECO:0000256" key="6">
    <source>
        <dbReference type="ARBA" id="ARBA00046326"/>
    </source>
</evidence>
<dbReference type="InterPro" id="IPR056458">
    <property type="entry name" value="TPR_DOP1_M"/>
</dbReference>
<organism evidence="12 13">
    <name type="scientific">Eptatretus burgeri</name>
    <name type="common">Inshore hagfish</name>
    <dbReference type="NCBI Taxonomy" id="7764"/>
    <lineage>
        <taxon>Eukaryota</taxon>
        <taxon>Metazoa</taxon>
        <taxon>Chordata</taxon>
        <taxon>Craniata</taxon>
        <taxon>Vertebrata</taxon>
        <taxon>Cyclostomata</taxon>
        <taxon>Myxini</taxon>
        <taxon>Myxiniformes</taxon>
        <taxon>Myxinidae</taxon>
        <taxon>Eptatretinae</taxon>
        <taxon>Eptatretus</taxon>
    </lineage>
</organism>
<feature type="region of interest" description="Disordered" evidence="7">
    <location>
        <begin position="1087"/>
        <end position="1106"/>
    </location>
</feature>
<dbReference type="Pfam" id="PF24597">
    <property type="entry name" value="TPR_DOP1_M"/>
    <property type="match status" value="1"/>
</dbReference>
<dbReference type="PANTHER" id="PTHR14042">
    <property type="entry name" value="DOPEY-RELATED"/>
    <property type="match status" value="1"/>
</dbReference>
<evidence type="ECO:0000259" key="10">
    <source>
        <dbReference type="Pfam" id="PF24598"/>
    </source>
</evidence>
<dbReference type="GO" id="GO:0006895">
    <property type="term" value="P:Golgi to endosome transport"/>
    <property type="evidence" value="ECO:0007669"/>
    <property type="project" value="InterPro"/>
</dbReference>
<keyword evidence="5" id="KW-0472">Membrane</keyword>
<feature type="compositionally biased region" description="Acidic residues" evidence="7">
    <location>
        <begin position="981"/>
        <end position="995"/>
    </location>
</feature>
<evidence type="ECO:0000259" key="8">
    <source>
        <dbReference type="Pfam" id="PF04118"/>
    </source>
</evidence>
<dbReference type="GeneTree" id="ENSGT00390000016421"/>
<dbReference type="GO" id="GO:0005768">
    <property type="term" value="C:endosome"/>
    <property type="evidence" value="ECO:0007669"/>
    <property type="project" value="TreeGrafter"/>
</dbReference>
<evidence type="ECO:0000259" key="11">
    <source>
        <dbReference type="Pfam" id="PF24601"/>
    </source>
</evidence>
<dbReference type="Pfam" id="PF04118">
    <property type="entry name" value="Dopey_N"/>
    <property type="match status" value="1"/>
</dbReference>